<evidence type="ECO:0000259" key="4">
    <source>
        <dbReference type="SMART" id="SM00093"/>
    </source>
</evidence>
<accession>A0A0F9DWA0</accession>
<keyword evidence="3" id="KW-0732">Signal</keyword>
<comment type="caution">
    <text evidence="5">The sequence shown here is derived from an EMBL/GenBank/DDBJ whole genome shotgun (WGS) entry which is preliminary data.</text>
</comment>
<dbReference type="PANTHER" id="PTHR11461">
    <property type="entry name" value="SERINE PROTEASE INHIBITOR, SERPIN"/>
    <property type="match status" value="1"/>
</dbReference>
<dbReference type="Gene3D" id="3.30.497.10">
    <property type="entry name" value="Antithrombin, subunit I, domain 2"/>
    <property type="match status" value="1"/>
</dbReference>
<evidence type="ECO:0000256" key="2">
    <source>
        <dbReference type="ARBA" id="ARBA00022525"/>
    </source>
</evidence>
<evidence type="ECO:0000313" key="5">
    <source>
        <dbReference type="EMBL" id="KKL66034.1"/>
    </source>
</evidence>
<protein>
    <recommendedName>
        <fullName evidence="4">Serpin domain-containing protein</fullName>
    </recommendedName>
</protein>
<dbReference type="InterPro" id="IPR036186">
    <property type="entry name" value="Serpin_sf"/>
</dbReference>
<dbReference type="GO" id="GO:0004867">
    <property type="term" value="F:serine-type endopeptidase inhibitor activity"/>
    <property type="evidence" value="ECO:0007669"/>
    <property type="project" value="InterPro"/>
</dbReference>
<sequence length="384" mass="43453">MNKLLSLLAIVVVIVIAVFLFTESKAPQPIEVDDIGATPESIQSVVDANNQFTFDLYAELSVAEAGNVFYSPYSISTALAMVYEGARGQTAEEIRSVFHFPEDIAVQRSAIAAIYNKLNEKDTAYKLHTANALWVKDGYELLDTFTDTLEQYYGGKAENVNFAGISGEASRKINDWVSDWTNGKIENLFSKDAFNEFTRLVLTNAIYFKGTWVKQFDKKYTQDEDFRVSNTETVRIPMMRQTDKEAIFGYAETEELQMLEMPYEGENLSMLVLLPKGDSVASLEGLLDVDRLHNWKDQLAEQQVKVFMPKFTFTSKYALADVLRRMGMPLAFTPPEELLESGADFSGISGKRDLFIAKIVHHGHLVQEEGKQQPELIKRIWAYH</sequence>
<organism evidence="5">
    <name type="scientific">marine sediment metagenome</name>
    <dbReference type="NCBI Taxonomy" id="412755"/>
    <lineage>
        <taxon>unclassified sequences</taxon>
        <taxon>metagenomes</taxon>
        <taxon>ecological metagenomes</taxon>
    </lineage>
</organism>
<evidence type="ECO:0000256" key="1">
    <source>
        <dbReference type="ARBA" id="ARBA00004613"/>
    </source>
</evidence>
<dbReference type="SMART" id="SM00093">
    <property type="entry name" value="SERPIN"/>
    <property type="match status" value="1"/>
</dbReference>
<gene>
    <name evidence="5" type="ORF">LCGC14_2149010</name>
</gene>
<proteinExistence type="predicted"/>
<dbReference type="AlphaFoldDB" id="A0A0F9DWA0"/>
<dbReference type="CDD" id="cd19590">
    <property type="entry name" value="serpin_thermopin-like"/>
    <property type="match status" value="1"/>
</dbReference>
<comment type="subcellular location">
    <subcellularLocation>
        <location evidence="1">Secreted</location>
    </subcellularLocation>
</comment>
<name>A0A0F9DWA0_9ZZZZ</name>
<dbReference type="InterPro" id="IPR042185">
    <property type="entry name" value="Serpin_sf_2"/>
</dbReference>
<dbReference type="PANTHER" id="PTHR11461:SF211">
    <property type="entry name" value="GH10112P-RELATED"/>
    <property type="match status" value="1"/>
</dbReference>
<feature type="domain" description="Serpin" evidence="4">
    <location>
        <begin position="54"/>
        <end position="380"/>
    </location>
</feature>
<keyword evidence="2" id="KW-0964">Secreted</keyword>
<dbReference type="InterPro" id="IPR042178">
    <property type="entry name" value="Serpin_sf_1"/>
</dbReference>
<dbReference type="SUPFAM" id="SSF56574">
    <property type="entry name" value="Serpins"/>
    <property type="match status" value="1"/>
</dbReference>
<dbReference type="GO" id="GO:0005615">
    <property type="term" value="C:extracellular space"/>
    <property type="evidence" value="ECO:0007669"/>
    <property type="project" value="InterPro"/>
</dbReference>
<dbReference type="InterPro" id="IPR023796">
    <property type="entry name" value="Serpin_dom"/>
</dbReference>
<dbReference type="InterPro" id="IPR000215">
    <property type="entry name" value="Serpin_fam"/>
</dbReference>
<reference evidence="5" key="1">
    <citation type="journal article" date="2015" name="Nature">
        <title>Complex archaea that bridge the gap between prokaryotes and eukaryotes.</title>
        <authorList>
            <person name="Spang A."/>
            <person name="Saw J.H."/>
            <person name="Jorgensen S.L."/>
            <person name="Zaremba-Niedzwiedzka K."/>
            <person name="Martijn J."/>
            <person name="Lind A.E."/>
            <person name="van Eijk R."/>
            <person name="Schleper C."/>
            <person name="Guy L."/>
            <person name="Ettema T.J."/>
        </authorList>
    </citation>
    <scope>NUCLEOTIDE SEQUENCE</scope>
</reference>
<dbReference type="EMBL" id="LAZR01027335">
    <property type="protein sequence ID" value="KKL66034.1"/>
    <property type="molecule type" value="Genomic_DNA"/>
</dbReference>
<dbReference type="Gene3D" id="2.30.39.10">
    <property type="entry name" value="Alpha-1-antitrypsin, domain 1"/>
    <property type="match status" value="1"/>
</dbReference>
<dbReference type="Pfam" id="PF00079">
    <property type="entry name" value="Serpin"/>
    <property type="match status" value="1"/>
</dbReference>
<evidence type="ECO:0000256" key="3">
    <source>
        <dbReference type="ARBA" id="ARBA00022729"/>
    </source>
</evidence>
<dbReference type="FunFam" id="3.30.497.10:FF:000031">
    <property type="entry name" value="Putative salivary serpin"/>
    <property type="match status" value="1"/>
</dbReference>